<evidence type="ECO:0008006" key="4">
    <source>
        <dbReference type="Google" id="ProtNLM"/>
    </source>
</evidence>
<reference evidence="3" key="1">
    <citation type="journal article" date="2019" name="Int. J. Syst. Evol. Microbiol.">
        <title>The Global Catalogue of Microorganisms (GCM) 10K type strain sequencing project: providing services to taxonomists for standard genome sequencing and annotation.</title>
        <authorList>
            <consortium name="The Broad Institute Genomics Platform"/>
            <consortium name="The Broad Institute Genome Sequencing Center for Infectious Disease"/>
            <person name="Wu L."/>
            <person name="Ma J."/>
        </authorList>
    </citation>
    <scope>NUCLEOTIDE SEQUENCE [LARGE SCALE GENOMIC DNA]</scope>
    <source>
        <strain evidence="3">JCM 17926</strain>
    </source>
</reference>
<keyword evidence="1" id="KW-1133">Transmembrane helix</keyword>
<dbReference type="EMBL" id="BAABHC010000015">
    <property type="protein sequence ID" value="GAA4435456.1"/>
    <property type="molecule type" value="Genomic_DNA"/>
</dbReference>
<organism evidence="2 3">
    <name type="scientific">Pontibacter saemangeumensis</name>
    <dbReference type="NCBI Taxonomy" id="1084525"/>
    <lineage>
        <taxon>Bacteria</taxon>
        <taxon>Pseudomonadati</taxon>
        <taxon>Bacteroidota</taxon>
        <taxon>Cytophagia</taxon>
        <taxon>Cytophagales</taxon>
        <taxon>Hymenobacteraceae</taxon>
        <taxon>Pontibacter</taxon>
    </lineage>
</organism>
<feature type="transmembrane region" description="Helical" evidence="1">
    <location>
        <begin position="183"/>
        <end position="204"/>
    </location>
</feature>
<dbReference type="Proteomes" id="UP001500552">
    <property type="component" value="Unassembled WGS sequence"/>
</dbReference>
<feature type="transmembrane region" description="Helical" evidence="1">
    <location>
        <begin position="20"/>
        <end position="40"/>
    </location>
</feature>
<feature type="transmembrane region" description="Helical" evidence="1">
    <location>
        <begin position="216"/>
        <end position="234"/>
    </location>
</feature>
<accession>A0ABP8LS77</accession>
<name>A0ABP8LS77_9BACT</name>
<comment type="caution">
    <text evidence="2">The sequence shown here is derived from an EMBL/GenBank/DDBJ whole genome shotgun (WGS) entry which is preliminary data.</text>
</comment>
<evidence type="ECO:0000313" key="2">
    <source>
        <dbReference type="EMBL" id="GAA4435456.1"/>
    </source>
</evidence>
<proteinExistence type="predicted"/>
<keyword evidence="1" id="KW-0812">Transmembrane</keyword>
<feature type="transmembrane region" description="Helical" evidence="1">
    <location>
        <begin position="46"/>
        <end position="68"/>
    </location>
</feature>
<evidence type="ECO:0000256" key="1">
    <source>
        <dbReference type="SAM" id="Phobius"/>
    </source>
</evidence>
<keyword evidence="3" id="KW-1185">Reference proteome</keyword>
<protein>
    <recommendedName>
        <fullName evidence="4">PH domain-containing protein</fullName>
    </recommendedName>
</protein>
<feature type="transmembrane region" description="Helical" evidence="1">
    <location>
        <begin position="160"/>
        <end position="177"/>
    </location>
</feature>
<keyword evidence="1" id="KW-0472">Membrane</keyword>
<dbReference type="RefSeq" id="WP_345159869.1">
    <property type="nucleotide sequence ID" value="NZ_BAABHC010000015.1"/>
</dbReference>
<evidence type="ECO:0000313" key="3">
    <source>
        <dbReference type="Proteomes" id="UP001500552"/>
    </source>
</evidence>
<gene>
    <name evidence="2" type="ORF">GCM10023188_27460</name>
</gene>
<sequence>MKVYRNREGGFREIQKKALWTTVPLVALALTFGFGISYYNSGSSDFSALPFVVLIGLGAGGIGIFKGLNRQQELFRSYSLTIDEDAVQREQSNTTTLRIRKADIQEIVRCPNGSFLIKGKGQADIIVVSAQIGDYEDLEASLREIGEINSPVAKSLTERLILPFILGGLGLMAIVYLSTNRYLVLVSGTMLVSGLVWAVCQVQTSRNVDRKTKRSNWWTVVVILAVLGILYSKLVG</sequence>